<evidence type="ECO:0000256" key="3">
    <source>
        <dbReference type="ARBA" id="ARBA00007653"/>
    </source>
</evidence>
<evidence type="ECO:0000259" key="12">
    <source>
        <dbReference type="SMART" id="SM01228"/>
    </source>
</evidence>
<comment type="caution">
    <text evidence="11">Lacks conserved residue(s) required for the propagation of feature annotation.</text>
</comment>
<dbReference type="Pfam" id="PF13932">
    <property type="entry name" value="SAM_GIDA_C"/>
    <property type="match status" value="1"/>
</dbReference>
<organism evidence="13 14">
    <name type="scientific">Hwangdonia seohaensis</name>
    <dbReference type="NCBI Taxonomy" id="1240727"/>
    <lineage>
        <taxon>Bacteria</taxon>
        <taxon>Pseudomonadati</taxon>
        <taxon>Bacteroidota</taxon>
        <taxon>Flavobacteriia</taxon>
        <taxon>Flavobacteriales</taxon>
        <taxon>Flavobacteriaceae</taxon>
        <taxon>Hwangdonia</taxon>
    </lineage>
</organism>
<accession>A0ABW3R8A8</accession>
<evidence type="ECO:0000256" key="6">
    <source>
        <dbReference type="ARBA" id="ARBA00022694"/>
    </source>
</evidence>
<comment type="subunit">
    <text evidence="9 11">Homodimer. Heterotetramer of two MnmE and two MnmG subunits.</text>
</comment>
<comment type="function">
    <text evidence="2 11">NAD-binding protein involved in the addition of a carboxymethylaminomethyl (cmnm) group at the wobble position (U34) of certain tRNAs, forming tRNA-cmnm(5)s(2)U34.</text>
</comment>
<dbReference type="Pfam" id="PF21680">
    <property type="entry name" value="GIDA_C_1st"/>
    <property type="match status" value="1"/>
</dbReference>
<dbReference type="InterPro" id="IPR044920">
    <property type="entry name" value="MnmG_C_subdom_sf"/>
</dbReference>
<dbReference type="InterPro" id="IPR020595">
    <property type="entry name" value="MnmG-rel_CS"/>
</dbReference>
<dbReference type="Proteomes" id="UP001597163">
    <property type="component" value="Unassembled WGS sequence"/>
</dbReference>
<dbReference type="SMART" id="SM01228">
    <property type="entry name" value="GIDA_assoc_3"/>
    <property type="match status" value="1"/>
</dbReference>
<dbReference type="InterPro" id="IPR040131">
    <property type="entry name" value="MnmG_N"/>
</dbReference>
<dbReference type="Gene3D" id="1.10.10.1800">
    <property type="entry name" value="tRNA uridine 5-carboxymethylaminomethyl modification enzyme MnmG/GidA"/>
    <property type="match status" value="1"/>
</dbReference>
<dbReference type="Gene3D" id="1.10.150.570">
    <property type="entry name" value="GidA associated domain, C-terminal subdomain"/>
    <property type="match status" value="1"/>
</dbReference>
<evidence type="ECO:0000256" key="8">
    <source>
        <dbReference type="ARBA" id="ARBA00023027"/>
    </source>
</evidence>
<dbReference type="PROSITE" id="PS01281">
    <property type="entry name" value="GIDA_2"/>
    <property type="match status" value="1"/>
</dbReference>
<evidence type="ECO:0000256" key="4">
    <source>
        <dbReference type="ARBA" id="ARBA00020461"/>
    </source>
</evidence>
<evidence type="ECO:0000256" key="2">
    <source>
        <dbReference type="ARBA" id="ARBA00003717"/>
    </source>
</evidence>
<keyword evidence="5 11" id="KW-0285">Flavoprotein</keyword>
<dbReference type="PANTHER" id="PTHR11806:SF0">
    <property type="entry name" value="PROTEIN MTO1 HOMOLOG, MITOCHONDRIAL"/>
    <property type="match status" value="1"/>
</dbReference>
<dbReference type="EMBL" id="JBHTLJ010000001">
    <property type="protein sequence ID" value="MFD1161334.1"/>
    <property type="molecule type" value="Genomic_DNA"/>
</dbReference>
<evidence type="ECO:0000256" key="11">
    <source>
        <dbReference type="HAMAP-Rule" id="MF_00129"/>
    </source>
</evidence>
<evidence type="ECO:0000256" key="10">
    <source>
        <dbReference type="ARBA" id="ARBA00031800"/>
    </source>
</evidence>
<comment type="cofactor">
    <cofactor evidence="1 11">
        <name>FAD</name>
        <dbReference type="ChEBI" id="CHEBI:57692"/>
    </cofactor>
</comment>
<dbReference type="InterPro" id="IPR004416">
    <property type="entry name" value="MnmG"/>
</dbReference>
<evidence type="ECO:0000256" key="7">
    <source>
        <dbReference type="ARBA" id="ARBA00022827"/>
    </source>
</evidence>
<evidence type="ECO:0000256" key="1">
    <source>
        <dbReference type="ARBA" id="ARBA00001974"/>
    </source>
</evidence>
<feature type="domain" description="tRNA uridine 5-carboxymethylaminomethyl modification enzyme C-terminal subdomain" evidence="12">
    <location>
        <begin position="548"/>
        <end position="619"/>
    </location>
</feature>
<dbReference type="Pfam" id="PF01134">
    <property type="entry name" value="GIDA"/>
    <property type="match status" value="1"/>
</dbReference>
<keyword evidence="6 11" id="KW-0819">tRNA processing</keyword>
<dbReference type="RefSeq" id="WP_311936050.1">
    <property type="nucleotide sequence ID" value="NZ_JAVSCK010000001.1"/>
</dbReference>
<dbReference type="InterPro" id="IPR047001">
    <property type="entry name" value="MnmG_C_subdom"/>
</dbReference>
<dbReference type="PROSITE" id="PS01280">
    <property type="entry name" value="GIDA_1"/>
    <property type="match status" value="1"/>
</dbReference>
<proteinExistence type="inferred from homology"/>
<keyword evidence="8 11" id="KW-0520">NAD</keyword>
<dbReference type="InterPro" id="IPR049312">
    <property type="entry name" value="GIDA_C_N"/>
</dbReference>
<protein>
    <recommendedName>
        <fullName evidence="4 11">tRNA uridine 5-carboxymethylaminomethyl modification enzyme MnmG</fullName>
    </recommendedName>
    <alternativeName>
        <fullName evidence="10 11">Glucose-inhibited division protein A</fullName>
    </alternativeName>
</protein>
<feature type="binding site" evidence="11">
    <location>
        <begin position="272"/>
        <end position="286"/>
    </location>
    <ligand>
        <name>NAD(+)</name>
        <dbReference type="ChEBI" id="CHEBI:57540"/>
    </ligand>
</feature>
<dbReference type="InterPro" id="IPR036188">
    <property type="entry name" value="FAD/NAD-bd_sf"/>
</dbReference>
<evidence type="ECO:0000313" key="14">
    <source>
        <dbReference type="Proteomes" id="UP001597163"/>
    </source>
</evidence>
<dbReference type="PANTHER" id="PTHR11806">
    <property type="entry name" value="GLUCOSE INHIBITED DIVISION PROTEIN A"/>
    <property type="match status" value="1"/>
</dbReference>
<keyword evidence="11" id="KW-0963">Cytoplasm</keyword>
<comment type="caution">
    <text evidence="13">The sequence shown here is derived from an EMBL/GenBank/DDBJ whole genome shotgun (WGS) entry which is preliminary data.</text>
</comment>
<dbReference type="HAMAP" id="MF_00129">
    <property type="entry name" value="MnmG_GidA"/>
    <property type="match status" value="1"/>
</dbReference>
<comment type="subcellular location">
    <subcellularLocation>
        <location evidence="11">Cytoplasm</location>
    </subcellularLocation>
</comment>
<evidence type="ECO:0000256" key="5">
    <source>
        <dbReference type="ARBA" id="ARBA00022630"/>
    </source>
</evidence>
<comment type="similarity">
    <text evidence="3 11">Belongs to the MnmG family.</text>
</comment>
<evidence type="ECO:0000313" key="13">
    <source>
        <dbReference type="EMBL" id="MFD1161334.1"/>
    </source>
</evidence>
<dbReference type="SUPFAM" id="SSF51905">
    <property type="entry name" value="FAD/NAD(P)-binding domain"/>
    <property type="match status" value="1"/>
</dbReference>
<keyword evidence="14" id="KW-1185">Reference proteome</keyword>
<feature type="binding site" evidence="11">
    <location>
        <begin position="12"/>
        <end position="17"/>
    </location>
    <ligand>
        <name>FAD</name>
        <dbReference type="ChEBI" id="CHEBI:57692"/>
    </ligand>
</feature>
<sequence>MFNDLYDVIVVGAGHAGSEAAAAAANMGSKTLLVTMNLQNIAQMSCNPAMGGIAKGQIVREIDALGGYSGIVSDTSAIQFKMLNKSKGPAMWSPRVQSDRMRFAEDWRLLLEGTPNLDFYQEMVSGLLVENHKVVGIKTSLGLEIIGKTVVLTNGTFLNGLIHIGDKNFGGGRAGEKAATGITEQLVGLGFESGRMKTGTPPRVDGRSLDFSKMIEQPGDENPEKFSFLDITKTLGNQRSCHMTYTSELVHDLLREGFDRSPMFNGRIKSLGPRYCPSIEDKINRFADKDRHQLFIEPEGWKTCEVYVNGFSTSLPEDVQFKALRSVVGFENVKFFRPGYAIEYDYFPPTQLKHTLETKLVDGLYFAGQINGTTGYEEAASQGLMAGINASLKVKEKEPFTLKRDEAYIGVLIDDLITKGTEEPYRMFTSRAEYRTLLRQDNADKRLTPKGFEIGLASEKRLKRMEEKHEAAEKFVNFFETQSVKPEEINPILESKKSSPVNQSGKLFKVFARPNIEMDDVRKIESVEAYIQENDLDREVIEQTEIQVKYSGYIAKEKNNADKLSRLEYVKIPQNFDYSQIKSMSFEAREKLKKIQPTTVSQASRISGVSPNDISVLLVYMGR</sequence>
<keyword evidence="7 11" id="KW-0274">FAD</keyword>
<dbReference type="InterPro" id="IPR002218">
    <property type="entry name" value="MnmG-rel"/>
</dbReference>
<dbReference type="NCBIfam" id="TIGR00136">
    <property type="entry name" value="mnmG_gidA"/>
    <property type="match status" value="1"/>
</dbReference>
<evidence type="ECO:0000256" key="9">
    <source>
        <dbReference type="ARBA" id="ARBA00025948"/>
    </source>
</evidence>
<dbReference type="Gene3D" id="3.50.50.60">
    <property type="entry name" value="FAD/NAD(P)-binding domain"/>
    <property type="match status" value="2"/>
</dbReference>
<reference evidence="14" key="1">
    <citation type="journal article" date="2019" name="Int. J. Syst. Evol. Microbiol.">
        <title>The Global Catalogue of Microorganisms (GCM) 10K type strain sequencing project: providing services to taxonomists for standard genome sequencing and annotation.</title>
        <authorList>
            <consortium name="The Broad Institute Genomics Platform"/>
            <consortium name="The Broad Institute Genome Sequencing Center for Infectious Disease"/>
            <person name="Wu L."/>
            <person name="Ma J."/>
        </authorList>
    </citation>
    <scope>NUCLEOTIDE SEQUENCE [LARGE SCALE GENOMIC DNA]</scope>
    <source>
        <strain evidence="14">CCUG 63246</strain>
    </source>
</reference>
<gene>
    <name evidence="11 13" type="primary">mnmG</name>
    <name evidence="11" type="synonym">gidA</name>
    <name evidence="13" type="ORF">ACFQ2E_02820</name>
</gene>
<dbReference type="InterPro" id="IPR026904">
    <property type="entry name" value="MnmG_C"/>
</dbReference>
<name>A0ABW3R8A8_9FLAO</name>